<dbReference type="InterPro" id="IPR015421">
    <property type="entry name" value="PyrdxlP-dep_Trfase_major"/>
</dbReference>
<name>A0A974NRG0_PERPY</name>
<dbReference type="InterPro" id="IPR004839">
    <property type="entry name" value="Aminotransferase_I/II_large"/>
</dbReference>
<keyword evidence="4" id="KW-0663">Pyridoxal phosphate</keyword>
<dbReference type="InterPro" id="IPR051446">
    <property type="entry name" value="HTH_trans_reg/aminotransferase"/>
</dbReference>
<dbReference type="PANTHER" id="PTHR46577">
    <property type="entry name" value="HTH-TYPE TRANSCRIPTIONAL REGULATORY PROTEIN GABR"/>
    <property type="match status" value="1"/>
</dbReference>
<dbReference type="GO" id="GO:0030170">
    <property type="term" value="F:pyridoxal phosphate binding"/>
    <property type="evidence" value="ECO:0007669"/>
    <property type="project" value="InterPro"/>
</dbReference>
<dbReference type="EMBL" id="CP068053">
    <property type="protein sequence ID" value="QQT02408.1"/>
    <property type="molecule type" value="Genomic_DNA"/>
</dbReference>
<keyword evidence="10" id="KW-1185">Reference proteome</keyword>
<evidence type="ECO:0000259" key="8">
    <source>
        <dbReference type="PROSITE" id="PS50949"/>
    </source>
</evidence>
<dbReference type="Pfam" id="PF00155">
    <property type="entry name" value="Aminotran_1_2"/>
    <property type="match status" value="1"/>
</dbReference>
<dbReference type="InterPro" id="IPR015424">
    <property type="entry name" value="PyrdxlP-dep_Trfase"/>
</dbReference>
<dbReference type="RefSeq" id="WP_040372505.1">
    <property type="nucleotide sequence ID" value="NZ_CP068053.1"/>
</dbReference>
<evidence type="ECO:0000313" key="9">
    <source>
        <dbReference type="EMBL" id="QQT02408.1"/>
    </source>
</evidence>
<evidence type="ECO:0000313" key="10">
    <source>
        <dbReference type="Proteomes" id="UP000595254"/>
    </source>
</evidence>
<dbReference type="CDD" id="cd07377">
    <property type="entry name" value="WHTH_GntR"/>
    <property type="match status" value="1"/>
</dbReference>
<evidence type="ECO:0000256" key="3">
    <source>
        <dbReference type="ARBA" id="ARBA00022576"/>
    </source>
</evidence>
<evidence type="ECO:0000256" key="5">
    <source>
        <dbReference type="ARBA" id="ARBA00023015"/>
    </source>
</evidence>
<dbReference type="Pfam" id="PF00392">
    <property type="entry name" value="GntR"/>
    <property type="match status" value="1"/>
</dbReference>
<dbReference type="Gene3D" id="1.10.10.10">
    <property type="entry name" value="Winged helix-like DNA-binding domain superfamily/Winged helix DNA-binding domain"/>
    <property type="match status" value="1"/>
</dbReference>
<accession>A0A974NRG0</accession>
<keyword evidence="3 9" id="KW-0808">Transferase</keyword>
<evidence type="ECO:0000256" key="7">
    <source>
        <dbReference type="ARBA" id="ARBA00023163"/>
    </source>
</evidence>
<reference evidence="9 10" key="1">
    <citation type="submission" date="2021-01" db="EMBL/GenBank/DDBJ databases">
        <title>FDA dAtabase for Regulatory Grade micrObial Sequences (FDA-ARGOS): Supporting development and validation of Infectious Disease Dx tests.</title>
        <authorList>
            <person name="Nelson B."/>
            <person name="Plummer A."/>
            <person name="Tallon L."/>
            <person name="Sadzewicz L."/>
            <person name="Zhao X."/>
            <person name="Boylan J."/>
            <person name="Ott S."/>
            <person name="Bowen H."/>
            <person name="Vavikolanu K."/>
            <person name="Mehta A."/>
            <person name="Aluvathingal J."/>
            <person name="Nadendla S."/>
            <person name="Myers T."/>
            <person name="Yan Y."/>
            <person name="Sichtig H."/>
        </authorList>
    </citation>
    <scope>NUCLEOTIDE SEQUENCE [LARGE SCALE GENOMIC DNA]</scope>
    <source>
        <strain evidence="9 10">FDAARGOS_1161</strain>
    </source>
</reference>
<dbReference type="AlphaFoldDB" id="A0A974NRG0"/>
<comment type="cofactor">
    <cofactor evidence="1">
        <name>pyridoxal 5'-phosphate</name>
        <dbReference type="ChEBI" id="CHEBI:597326"/>
    </cofactor>
</comment>
<dbReference type="GO" id="GO:0003677">
    <property type="term" value="F:DNA binding"/>
    <property type="evidence" value="ECO:0007669"/>
    <property type="project" value="UniProtKB-KW"/>
</dbReference>
<feature type="domain" description="HTH gntR-type" evidence="8">
    <location>
        <begin position="13"/>
        <end position="81"/>
    </location>
</feature>
<dbReference type="GO" id="GO:0003700">
    <property type="term" value="F:DNA-binding transcription factor activity"/>
    <property type="evidence" value="ECO:0007669"/>
    <property type="project" value="InterPro"/>
</dbReference>
<dbReference type="InterPro" id="IPR036388">
    <property type="entry name" value="WH-like_DNA-bd_sf"/>
</dbReference>
<dbReference type="Gene3D" id="3.40.640.10">
    <property type="entry name" value="Type I PLP-dependent aspartate aminotransferase-like (Major domain)"/>
    <property type="match status" value="1"/>
</dbReference>
<keyword evidence="5" id="KW-0805">Transcription regulation</keyword>
<dbReference type="GO" id="GO:0008483">
    <property type="term" value="F:transaminase activity"/>
    <property type="evidence" value="ECO:0007669"/>
    <property type="project" value="UniProtKB-KW"/>
</dbReference>
<dbReference type="SMART" id="SM00345">
    <property type="entry name" value="HTH_GNTR"/>
    <property type="match status" value="1"/>
</dbReference>
<evidence type="ECO:0000256" key="2">
    <source>
        <dbReference type="ARBA" id="ARBA00005384"/>
    </source>
</evidence>
<dbReference type="SUPFAM" id="SSF53383">
    <property type="entry name" value="PLP-dependent transferases"/>
    <property type="match status" value="1"/>
</dbReference>
<dbReference type="PROSITE" id="PS50949">
    <property type="entry name" value="HTH_GNTR"/>
    <property type="match status" value="1"/>
</dbReference>
<evidence type="ECO:0000256" key="6">
    <source>
        <dbReference type="ARBA" id="ARBA00023125"/>
    </source>
</evidence>
<protein>
    <submittedName>
        <fullName evidence="9">PLP-dependent aminotransferase family protein</fullName>
    </submittedName>
</protein>
<gene>
    <name evidence="9" type="ORF">I6J18_11565</name>
</gene>
<organism evidence="9 10">
    <name type="scientific">Peribacillus psychrosaccharolyticus</name>
    <name type="common">Bacillus psychrosaccharolyticus</name>
    <dbReference type="NCBI Taxonomy" id="1407"/>
    <lineage>
        <taxon>Bacteria</taxon>
        <taxon>Bacillati</taxon>
        <taxon>Bacillota</taxon>
        <taxon>Bacilli</taxon>
        <taxon>Bacillales</taxon>
        <taxon>Bacillaceae</taxon>
        <taxon>Peribacillus</taxon>
    </lineage>
</organism>
<dbReference type="CDD" id="cd00609">
    <property type="entry name" value="AAT_like"/>
    <property type="match status" value="1"/>
</dbReference>
<keyword evidence="6" id="KW-0238">DNA-binding</keyword>
<dbReference type="SUPFAM" id="SSF46785">
    <property type="entry name" value="Winged helix' DNA-binding domain"/>
    <property type="match status" value="1"/>
</dbReference>
<dbReference type="InterPro" id="IPR000524">
    <property type="entry name" value="Tscrpt_reg_HTH_GntR"/>
</dbReference>
<dbReference type="InterPro" id="IPR036390">
    <property type="entry name" value="WH_DNA-bd_sf"/>
</dbReference>
<keyword evidence="7" id="KW-0804">Transcription</keyword>
<keyword evidence="3 9" id="KW-0032">Aminotransferase</keyword>
<evidence type="ECO:0000256" key="4">
    <source>
        <dbReference type="ARBA" id="ARBA00022898"/>
    </source>
</evidence>
<comment type="similarity">
    <text evidence="2">In the C-terminal section; belongs to the class-I pyridoxal-phosphate-dependent aminotransferase family.</text>
</comment>
<proteinExistence type="inferred from homology"/>
<dbReference type="PANTHER" id="PTHR46577:SF1">
    <property type="entry name" value="HTH-TYPE TRANSCRIPTIONAL REGULATORY PROTEIN GABR"/>
    <property type="match status" value="1"/>
</dbReference>
<dbReference type="KEGG" id="ppsr:I6J18_11565"/>
<evidence type="ECO:0000256" key="1">
    <source>
        <dbReference type="ARBA" id="ARBA00001933"/>
    </source>
</evidence>
<sequence length="459" mass="52703">MELLPILDASLKEPLYMQLYLYVKQEIKEGRLTAETKLPSRRKLSDHLCISLNTVDAAYQQLQAEGYIYSKMRKGLYVNHLEEELKPVQDVHYFYKKKQIQQVPVHLDFNQGNIDLAHFPNSVWKKVSANVLDNSSFLLNGDPQGEEMLRKEICSYLHHSRGVQCSPDQIIIGSGTQYLVSLLGLIIGRERGFSMEDPGFHRIRHVLEQGSEVKFIPLDEDGISMPHLYESRAEVVYVTPSHQFPTGKVMPLTRRLELLKWAKERNGYIIEDDYDGEFRHTGKPIPSLQGLLNTKVIYLGTFSKSLMPSSRISYMILPVELATRYHDHYCLSKQTVSRHLQETLSLFISQGHWETHVNKMRTVYKRKHKLLLEVIGEVFGDKVTIIGEKTGLHILMTIHNHMSEAELLTAAQAKQVKVYPTSIYFARENSFKNTILLGYGGLSVSDIDKGVRLLNEAWF</sequence>
<dbReference type="Proteomes" id="UP000595254">
    <property type="component" value="Chromosome"/>
</dbReference>